<dbReference type="InterPro" id="IPR014755">
    <property type="entry name" value="Cu-Rt/internalin_Ig-like"/>
</dbReference>
<feature type="domain" description="SLH" evidence="3">
    <location>
        <begin position="155"/>
        <end position="215"/>
    </location>
</feature>
<dbReference type="Pfam" id="PF00395">
    <property type="entry name" value="SLH"/>
    <property type="match status" value="3"/>
</dbReference>
<keyword evidence="5" id="KW-1185">Reference proteome</keyword>
<dbReference type="KEGG" id="mcui:G8O30_11680"/>
<dbReference type="Gene3D" id="2.60.40.1220">
    <property type="match status" value="4"/>
</dbReference>
<keyword evidence="1 2" id="KW-0732">Signal</keyword>
<dbReference type="InterPro" id="IPR032179">
    <property type="entry name" value="Cry22Aa_Ig-like"/>
</dbReference>
<reference evidence="4 5" key="1">
    <citation type="submission" date="2019-07" db="EMBL/GenBank/DDBJ databases">
        <title>Genome sequence of 2 isolates from Red Sea Mangroves.</title>
        <authorList>
            <person name="Sefrji F."/>
            <person name="Michoud G."/>
            <person name="Merlino G."/>
            <person name="Daffonchio D."/>
        </authorList>
    </citation>
    <scope>NUCLEOTIDE SEQUENCE [LARGE SCALE GENOMIC DNA]</scope>
    <source>
        <strain evidence="4 5">R1DC41</strain>
    </source>
</reference>
<evidence type="ECO:0000313" key="4">
    <source>
        <dbReference type="EMBL" id="QPC47563.1"/>
    </source>
</evidence>
<dbReference type="PANTHER" id="PTHR43308">
    <property type="entry name" value="OUTER MEMBRANE PROTEIN ALPHA-RELATED"/>
    <property type="match status" value="1"/>
</dbReference>
<evidence type="ECO:0000256" key="1">
    <source>
        <dbReference type="ARBA" id="ARBA00022729"/>
    </source>
</evidence>
<gene>
    <name evidence="4" type="ORF">G8O30_11680</name>
</gene>
<name>A0A7S8CD28_9BACI</name>
<feature type="chain" id="PRO_5039372918" description="SLH domain-containing protein" evidence="2">
    <location>
        <begin position="27"/>
        <end position="1035"/>
    </location>
</feature>
<dbReference type="Pfam" id="PF13205">
    <property type="entry name" value="Big_5"/>
    <property type="match status" value="1"/>
</dbReference>
<dbReference type="InterPro" id="IPR013783">
    <property type="entry name" value="Ig-like_fold"/>
</dbReference>
<feature type="domain" description="SLH" evidence="3">
    <location>
        <begin position="95"/>
        <end position="154"/>
    </location>
</feature>
<feature type="domain" description="SLH" evidence="3">
    <location>
        <begin position="31"/>
        <end position="94"/>
    </location>
</feature>
<accession>A0A7S8CD28</accession>
<proteinExistence type="predicted"/>
<dbReference type="Proteomes" id="UP000593626">
    <property type="component" value="Chromosome"/>
</dbReference>
<protein>
    <recommendedName>
        <fullName evidence="3">SLH domain-containing protein</fullName>
    </recommendedName>
</protein>
<organism evidence="4 5">
    <name type="scientific">Mangrovibacillus cuniculi</name>
    <dbReference type="NCBI Taxonomy" id="2593652"/>
    <lineage>
        <taxon>Bacteria</taxon>
        <taxon>Bacillati</taxon>
        <taxon>Bacillota</taxon>
        <taxon>Bacilli</taxon>
        <taxon>Bacillales</taxon>
        <taxon>Bacillaceae</taxon>
        <taxon>Mangrovibacillus</taxon>
    </lineage>
</organism>
<evidence type="ECO:0000313" key="5">
    <source>
        <dbReference type="Proteomes" id="UP000593626"/>
    </source>
</evidence>
<dbReference type="AlphaFoldDB" id="A0A7S8CD28"/>
<evidence type="ECO:0000259" key="3">
    <source>
        <dbReference type="PROSITE" id="PS51272"/>
    </source>
</evidence>
<dbReference type="Gene3D" id="2.60.40.10">
    <property type="entry name" value="Immunoglobulins"/>
    <property type="match status" value="1"/>
</dbReference>
<dbReference type="PROSITE" id="PS51272">
    <property type="entry name" value="SLH"/>
    <property type="match status" value="3"/>
</dbReference>
<dbReference type="RefSeq" id="WP_239672234.1">
    <property type="nucleotide sequence ID" value="NZ_CP049742.1"/>
</dbReference>
<dbReference type="InterPro" id="IPR001119">
    <property type="entry name" value="SLH_dom"/>
</dbReference>
<dbReference type="InterPro" id="IPR051465">
    <property type="entry name" value="Cell_Envelope_Struct_Comp"/>
</dbReference>
<evidence type="ECO:0000256" key="2">
    <source>
        <dbReference type="SAM" id="SignalP"/>
    </source>
</evidence>
<dbReference type="InterPro" id="IPR032812">
    <property type="entry name" value="SbsA_Ig"/>
</dbReference>
<dbReference type="EMBL" id="CP049742">
    <property type="protein sequence ID" value="QPC47563.1"/>
    <property type="molecule type" value="Genomic_DNA"/>
</dbReference>
<dbReference type="Pfam" id="PF16403">
    <property type="entry name" value="Bact_surface_Ig-like"/>
    <property type="match status" value="1"/>
</dbReference>
<sequence>MAYQPKKHRKFLATSLSAAMVASAVAPVAGFAANFSDLDESNQFFEQISALVEAGVLTGNSDGTFNPTGSLTRAEAAVIVSKLLGLEEDTTSASKFSDVKEGQWWTGYINAAAEAGIIAGYNGKFNPSDVLTRQDFAVIMAKAYALELKEGYEGSFSDVPAGAYYEEAVNILASHEIILGTGDGKFGVDGKMQRQHVALMAYKADIAFGDLLEKPVMDEEAPVLAYDGELELTVANGAEFTLPEVTATDNVDEEVEVFYTLTDAEGNDLEAIDTLIAGEYTLTYFAEDAAGNVSEELVITVTVESALPEVTGVSATNLKEFTVSFNQAVDADTVVEANFTIGGNNAADVVLSEDKKSVKVVIADANVSSVQPASYAVVVKDVKSAKGEAIVKYTENLKVFDNTVPTASAVKLVGPNKFEITFNEPVKTAGTVKVNNGTYAATVSPLNGSNVVTVTLAASSLPNGDYTISLAGFKDYAGFQIDATELTLNYAKETSIPTATVTSASQTEVKVTFDREVTLDATNSLKDYFYHTFSAWSPDTVTTTDNKTFTLTFTTYPIPEGTTNLVVKNKGLAASSEIKDAWGNKLESNITLPVTVTADKTSPTVDSVKVTNEKTVELYFSESMNVSKVEDETNFKVVDAEGKAVATGFTNSYDAVNKKVTLTFDSKLTGGNYTVEVKGQEDTALTANALATVTLPFTITDKTPIDPDANATDVVVTAVEESAADNSDIIYVTYAEKMSTTGQYSVLNAANYLLAGAALPANSTLELFGTTGKVVKITIPKADQQTVVGGTLTVGRVADLAGNTTTKLAYDRVVGTESAPTVTAVKQTGANTVEIVVNKPLKVVLASGFTTTNGALASIDSWSINSSNETVIKATVLGADASSATNTADILTAFNVAADILVSETGVKMAASDVSGLIADFRAPELEGTSAIADGVAADDNTFTINFTEDLTTTNETFFAQDLVITDVNGNVLVAGVDYTTAVDAVDASLLVVTVVNGDGKKYNVKSKESVTYIKDDANSNKAKAFTTAKEVTIN</sequence>
<feature type="signal peptide" evidence="2">
    <location>
        <begin position="1"/>
        <end position="26"/>
    </location>
</feature>